<dbReference type="InterPro" id="IPR001633">
    <property type="entry name" value="EAL_dom"/>
</dbReference>
<organism evidence="3 4">
    <name type="scientific">Marinomonas maritima</name>
    <dbReference type="NCBI Taxonomy" id="2940935"/>
    <lineage>
        <taxon>Bacteria</taxon>
        <taxon>Pseudomonadati</taxon>
        <taxon>Pseudomonadota</taxon>
        <taxon>Gammaproteobacteria</taxon>
        <taxon>Oceanospirillales</taxon>
        <taxon>Oceanospirillaceae</taxon>
        <taxon>Marinomonas</taxon>
    </lineage>
</organism>
<name>A0ABT5WAG9_9GAMM</name>
<dbReference type="InterPro" id="IPR013702">
    <property type="entry name" value="FIST_domain_N"/>
</dbReference>
<accession>A0ABT5WAG9</accession>
<dbReference type="SUPFAM" id="SSF141868">
    <property type="entry name" value="EAL domain-like"/>
    <property type="match status" value="1"/>
</dbReference>
<dbReference type="Pfam" id="PF10442">
    <property type="entry name" value="FIST_C"/>
    <property type="match status" value="1"/>
</dbReference>
<dbReference type="Pfam" id="PF08495">
    <property type="entry name" value="FIST"/>
    <property type="match status" value="1"/>
</dbReference>
<dbReference type="SUPFAM" id="SSF55073">
    <property type="entry name" value="Nucleotide cyclase"/>
    <property type="match status" value="1"/>
</dbReference>
<comment type="caution">
    <text evidence="3">The sequence shown here is derived from an EMBL/GenBank/DDBJ whole genome shotgun (WGS) entry which is preliminary data.</text>
</comment>
<dbReference type="PANTHER" id="PTHR33121">
    <property type="entry name" value="CYCLIC DI-GMP PHOSPHODIESTERASE PDEF"/>
    <property type="match status" value="1"/>
</dbReference>
<dbReference type="Pfam" id="PF00563">
    <property type="entry name" value="EAL"/>
    <property type="match status" value="1"/>
</dbReference>
<dbReference type="RefSeq" id="WP_255894020.1">
    <property type="nucleotide sequence ID" value="NZ_JAMZEG020000001.1"/>
</dbReference>
<dbReference type="InterPro" id="IPR000160">
    <property type="entry name" value="GGDEF_dom"/>
</dbReference>
<dbReference type="SMART" id="SM01204">
    <property type="entry name" value="FIST_C"/>
    <property type="match status" value="1"/>
</dbReference>
<evidence type="ECO:0000259" key="1">
    <source>
        <dbReference type="PROSITE" id="PS50883"/>
    </source>
</evidence>
<dbReference type="InterPro" id="IPR050706">
    <property type="entry name" value="Cyclic-di-GMP_PDE-like"/>
</dbReference>
<dbReference type="CDD" id="cd01948">
    <property type="entry name" value="EAL"/>
    <property type="match status" value="1"/>
</dbReference>
<reference evidence="3" key="1">
    <citation type="submission" date="2023-01" db="EMBL/GenBank/DDBJ databases">
        <title>Psychroserpens sp. MSW6 and Marinomonas sp. RSW2, isolated from seawater.</title>
        <authorList>
            <person name="Kristyanto S."/>
            <person name="Jung J."/>
            <person name="Kim J.M."/>
            <person name="Jeon C.O."/>
        </authorList>
    </citation>
    <scope>NUCLEOTIDE SEQUENCE</scope>
    <source>
        <strain evidence="3">RSW2</strain>
    </source>
</reference>
<dbReference type="InterPro" id="IPR029787">
    <property type="entry name" value="Nucleotide_cyclase"/>
</dbReference>
<sequence length="855" mass="97014">MHSISIHCPSIDDLIQKLEGIQPPDLIQLYGTLAIKEAKPWAIYLSQRFPDACRIGMASQRHISNGHVKNDGATLILSYFEKSHLVHHSAAYDSNEANLSGENLFAPFLAEKEEQQANVYIVLVDSKDAIQDEFFNVSQQRDLTICGGRAGIFDHENSWVLYQDKLYQNQSVAVGITSQYLTQQRDVFVDNIAIGRRMLVTASEGKVITQIDHLPAQQVYQRYLSNGEKLSLSLANRFALTTMHNNVEINAVPLRWESDGGILMSEALPEGASVKFLYFHPAQSLHSITPKIQHLNEQRPDSIFIFSCISREDFLEERPTDKLSLLNQILPLHGTYCFGEFFTTQFGTRIMQHALTYLAINESGCGLKRDAEPIQIADADDSLAAMFNLIRNAFQDLEQEHASLVTSNVSSNVTSKNDASNNETSRNDWLHDLQTGLLNRFSLLGRLSNKEDIFHLAVLRIRNFRLINQQYGYNTADDLFAQLAHYLKRRLSTNSVGIEFTCYRLSANEIAVSIHSDIAPKKIVRLFRNLAEDIESQEFSTINKIEHLLTLSLSVGMASAFDELGELLCEQTHLLIKASEARRFAQINNQPIYWNGDLQDHATSEENLDWILKIRKALENDDILAFFQPYYDSQTGKEVGAEALLRARIDGKIVSPSFFLDLIKQTQLYAKITLAMLSKCERILNTYPNVHVALNLSVLDFKHYATLKALREFFKRNHVNGRLTLEITESESIKDYEWISPIINEFREAGALLAIDDFGAGYSNLEKLIALNPDILKLDGCIVKTIDTDEKLRKLVQHINSLAHSLGIKTQAEFVHNSAVKQRLVDMKIDYLQGFYLSEPLSESEWLEQYNDEIN</sequence>
<dbReference type="EMBL" id="JAMZEG020000001">
    <property type="protein sequence ID" value="MDE8601825.1"/>
    <property type="molecule type" value="Genomic_DNA"/>
</dbReference>
<evidence type="ECO:0000259" key="2">
    <source>
        <dbReference type="PROSITE" id="PS50887"/>
    </source>
</evidence>
<dbReference type="PANTHER" id="PTHR33121:SF79">
    <property type="entry name" value="CYCLIC DI-GMP PHOSPHODIESTERASE PDED-RELATED"/>
    <property type="match status" value="1"/>
</dbReference>
<evidence type="ECO:0000313" key="4">
    <source>
        <dbReference type="Proteomes" id="UP001139522"/>
    </source>
</evidence>
<dbReference type="PROSITE" id="PS50883">
    <property type="entry name" value="EAL"/>
    <property type="match status" value="1"/>
</dbReference>
<protein>
    <submittedName>
        <fullName evidence="3">EAL domain-containing protein</fullName>
    </submittedName>
</protein>
<feature type="domain" description="EAL" evidence="1">
    <location>
        <begin position="607"/>
        <end position="854"/>
    </location>
</feature>
<dbReference type="SMART" id="SM00897">
    <property type="entry name" value="FIST"/>
    <property type="match status" value="1"/>
</dbReference>
<dbReference type="InterPro" id="IPR035919">
    <property type="entry name" value="EAL_sf"/>
</dbReference>
<dbReference type="Proteomes" id="UP001139522">
    <property type="component" value="Unassembled WGS sequence"/>
</dbReference>
<dbReference type="Gene3D" id="3.20.20.450">
    <property type="entry name" value="EAL domain"/>
    <property type="match status" value="1"/>
</dbReference>
<evidence type="ECO:0000313" key="3">
    <source>
        <dbReference type="EMBL" id="MDE8601825.1"/>
    </source>
</evidence>
<dbReference type="SMART" id="SM00052">
    <property type="entry name" value="EAL"/>
    <property type="match status" value="1"/>
</dbReference>
<keyword evidence="4" id="KW-1185">Reference proteome</keyword>
<dbReference type="InterPro" id="IPR043128">
    <property type="entry name" value="Rev_trsase/Diguanyl_cyclase"/>
</dbReference>
<feature type="domain" description="GGDEF" evidence="2">
    <location>
        <begin position="452"/>
        <end position="591"/>
    </location>
</feature>
<dbReference type="SMART" id="SM00267">
    <property type="entry name" value="GGDEF"/>
    <property type="match status" value="1"/>
</dbReference>
<proteinExistence type="predicted"/>
<gene>
    <name evidence="3" type="ORF">M3I01_002630</name>
</gene>
<dbReference type="Pfam" id="PF00990">
    <property type="entry name" value="GGDEF"/>
    <property type="match status" value="1"/>
</dbReference>
<dbReference type="PROSITE" id="PS50887">
    <property type="entry name" value="GGDEF"/>
    <property type="match status" value="1"/>
</dbReference>
<dbReference type="Gene3D" id="3.30.70.270">
    <property type="match status" value="1"/>
</dbReference>
<dbReference type="InterPro" id="IPR019494">
    <property type="entry name" value="FIST_C"/>
</dbReference>